<feature type="transmembrane region" description="Helical" evidence="6">
    <location>
        <begin position="257"/>
        <end position="279"/>
    </location>
</feature>
<feature type="transmembrane region" description="Helical" evidence="6">
    <location>
        <begin position="460"/>
        <end position="486"/>
    </location>
</feature>
<feature type="transmembrane region" description="Helical" evidence="6">
    <location>
        <begin position="168"/>
        <end position="192"/>
    </location>
</feature>
<proteinExistence type="predicted"/>
<feature type="transmembrane region" description="Helical" evidence="6">
    <location>
        <begin position="333"/>
        <end position="354"/>
    </location>
</feature>
<dbReference type="Proteomes" id="UP001055868">
    <property type="component" value="Chromosome"/>
</dbReference>
<dbReference type="InterPro" id="IPR020846">
    <property type="entry name" value="MFS_dom"/>
</dbReference>
<feature type="transmembrane region" description="Helical" evidence="6">
    <location>
        <begin position="46"/>
        <end position="69"/>
    </location>
</feature>
<name>A0ABY4N737_9MICO</name>
<keyword evidence="9" id="KW-1185">Reference proteome</keyword>
<dbReference type="Gene3D" id="1.20.1250.20">
    <property type="entry name" value="MFS general substrate transporter like domains"/>
    <property type="match status" value="1"/>
</dbReference>
<evidence type="ECO:0000256" key="5">
    <source>
        <dbReference type="SAM" id="MobiDB-lite"/>
    </source>
</evidence>
<dbReference type="PROSITE" id="PS50850">
    <property type="entry name" value="MFS"/>
    <property type="match status" value="1"/>
</dbReference>
<evidence type="ECO:0000256" key="4">
    <source>
        <dbReference type="ARBA" id="ARBA00023136"/>
    </source>
</evidence>
<feature type="transmembrane region" description="Helical" evidence="6">
    <location>
        <begin position="394"/>
        <end position="415"/>
    </location>
</feature>
<feature type="transmembrane region" description="Helical" evidence="6">
    <location>
        <begin position="427"/>
        <end position="454"/>
    </location>
</feature>
<keyword evidence="4 6" id="KW-0472">Membrane</keyword>
<dbReference type="RefSeq" id="WP_249478828.1">
    <property type="nucleotide sequence ID" value="NZ_CP097218.1"/>
</dbReference>
<dbReference type="PANTHER" id="PTHR42718:SF39">
    <property type="entry name" value="ACTINORHODIN TRANSPORTER-RELATED"/>
    <property type="match status" value="1"/>
</dbReference>
<evidence type="ECO:0000256" key="1">
    <source>
        <dbReference type="ARBA" id="ARBA00004651"/>
    </source>
</evidence>
<organism evidence="8 9">
    <name type="scientific">Brachybacterium kimchii</name>
    <dbReference type="NCBI Taxonomy" id="2942909"/>
    <lineage>
        <taxon>Bacteria</taxon>
        <taxon>Bacillati</taxon>
        <taxon>Actinomycetota</taxon>
        <taxon>Actinomycetes</taxon>
        <taxon>Micrococcales</taxon>
        <taxon>Dermabacteraceae</taxon>
        <taxon>Brachybacterium</taxon>
    </lineage>
</organism>
<feature type="transmembrane region" description="Helical" evidence="6">
    <location>
        <begin position="75"/>
        <end position="98"/>
    </location>
</feature>
<sequence>MADSPAAPGAPDAPGGPITLSSDSPAPPEPTEPPEPTRAPLGAGGVVLLAAAITGNLIFGSSTLALPALENGLGLTASTGTLVVALFSVGFASSLVLGGRLGDAWGRRRMLQIALAALVPASLLVALAPGAGVLLVGRVLQGVASGLALPQVLSTIQHTTVGRSRARWTGAYASVIGGGTAIGQIGAGALVAADPWGAGWRLAFGFVSLVAAVALFAARAIPETSSSRVSRLDPLGALLLGAAIAAIVLPLGAGSLLATSAVVSLLVLAAVLLAAFALWQRHRTDAHALVPLSALRVRPLQLGLALTLVFFASYGGFVYYFSTTLQTGLHLGAFTTATVLTVFAAGFVVTSALLPALVARWTPRHVMLAGVAGQAVMLAATAAIIVGSDGHPPLVLLCLVLVVLGVAQAAMYGPLIGSVMGAVSHDLAGLASGLFSTLQQVGIALGVPVFGLVLGALPSYPALAVAACIGVQILFASVFAVLVTALGRATRAAQE</sequence>
<evidence type="ECO:0000259" key="7">
    <source>
        <dbReference type="PROSITE" id="PS50850"/>
    </source>
</evidence>
<dbReference type="PANTHER" id="PTHR42718">
    <property type="entry name" value="MAJOR FACILITATOR SUPERFAMILY MULTIDRUG TRANSPORTER MFSC"/>
    <property type="match status" value="1"/>
</dbReference>
<evidence type="ECO:0000313" key="9">
    <source>
        <dbReference type="Proteomes" id="UP001055868"/>
    </source>
</evidence>
<feature type="transmembrane region" description="Helical" evidence="6">
    <location>
        <begin position="232"/>
        <end position="251"/>
    </location>
</feature>
<feature type="transmembrane region" description="Helical" evidence="6">
    <location>
        <begin position="110"/>
        <end position="129"/>
    </location>
</feature>
<evidence type="ECO:0000256" key="6">
    <source>
        <dbReference type="SAM" id="Phobius"/>
    </source>
</evidence>
<dbReference type="EMBL" id="CP097218">
    <property type="protein sequence ID" value="UQN29636.1"/>
    <property type="molecule type" value="Genomic_DNA"/>
</dbReference>
<protein>
    <submittedName>
        <fullName evidence="8">MFS transporter</fullName>
    </submittedName>
</protein>
<dbReference type="SUPFAM" id="SSF103473">
    <property type="entry name" value="MFS general substrate transporter"/>
    <property type="match status" value="1"/>
</dbReference>
<dbReference type="InterPro" id="IPR011701">
    <property type="entry name" value="MFS"/>
</dbReference>
<feature type="region of interest" description="Disordered" evidence="5">
    <location>
        <begin position="1"/>
        <end position="40"/>
    </location>
</feature>
<gene>
    <name evidence="8" type="ORF">M4486_18720</name>
</gene>
<feature type="transmembrane region" description="Helical" evidence="6">
    <location>
        <begin position="366"/>
        <end position="388"/>
    </location>
</feature>
<feature type="domain" description="Major facilitator superfamily (MFS) profile" evidence="7">
    <location>
        <begin position="40"/>
        <end position="488"/>
    </location>
</feature>
<feature type="compositionally biased region" description="Low complexity" evidence="5">
    <location>
        <begin position="1"/>
        <end position="17"/>
    </location>
</feature>
<feature type="transmembrane region" description="Helical" evidence="6">
    <location>
        <begin position="300"/>
        <end position="321"/>
    </location>
</feature>
<evidence type="ECO:0000313" key="8">
    <source>
        <dbReference type="EMBL" id="UQN29636.1"/>
    </source>
</evidence>
<accession>A0ABY4N737</accession>
<dbReference type="Gene3D" id="1.20.1720.10">
    <property type="entry name" value="Multidrug resistance protein D"/>
    <property type="match status" value="1"/>
</dbReference>
<evidence type="ECO:0000256" key="3">
    <source>
        <dbReference type="ARBA" id="ARBA00022989"/>
    </source>
</evidence>
<dbReference type="Pfam" id="PF07690">
    <property type="entry name" value="MFS_1"/>
    <property type="match status" value="1"/>
</dbReference>
<keyword evidence="2 6" id="KW-0812">Transmembrane</keyword>
<reference evidence="8" key="1">
    <citation type="submission" date="2022-05" db="EMBL/GenBank/DDBJ databases">
        <title>Genomic analysis of Brachybacterium sp. CBA3104.</title>
        <authorList>
            <person name="Roh S.W."/>
            <person name="Kim Y.B."/>
            <person name="Kim Y."/>
        </authorList>
    </citation>
    <scope>NUCLEOTIDE SEQUENCE</scope>
    <source>
        <strain evidence="8">CBA3104</strain>
    </source>
</reference>
<comment type="subcellular location">
    <subcellularLocation>
        <location evidence="1">Cell membrane</location>
        <topology evidence="1">Multi-pass membrane protein</topology>
    </subcellularLocation>
</comment>
<feature type="transmembrane region" description="Helical" evidence="6">
    <location>
        <begin position="198"/>
        <end position="220"/>
    </location>
</feature>
<feature type="compositionally biased region" description="Pro residues" evidence="5">
    <location>
        <begin position="25"/>
        <end position="37"/>
    </location>
</feature>
<evidence type="ECO:0000256" key="2">
    <source>
        <dbReference type="ARBA" id="ARBA00022692"/>
    </source>
</evidence>
<dbReference type="InterPro" id="IPR036259">
    <property type="entry name" value="MFS_trans_sf"/>
</dbReference>
<keyword evidence="3 6" id="KW-1133">Transmembrane helix</keyword>